<feature type="transmembrane region" description="Helical" evidence="3">
    <location>
        <begin position="152"/>
        <end position="174"/>
    </location>
</feature>
<feature type="transmembrane region" description="Helical" evidence="3">
    <location>
        <begin position="69"/>
        <end position="90"/>
    </location>
</feature>
<dbReference type="SUPFAM" id="SSF103481">
    <property type="entry name" value="Multidrug resistance efflux transporter EmrE"/>
    <property type="match status" value="2"/>
</dbReference>
<feature type="transmembrane region" description="Helical" evidence="3">
    <location>
        <begin position="247"/>
        <end position="265"/>
    </location>
</feature>
<evidence type="ECO:0000256" key="2">
    <source>
        <dbReference type="SAM" id="MobiDB-lite"/>
    </source>
</evidence>
<evidence type="ECO:0000313" key="6">
    <source>
        <dbReference type="Proteomes" id="UP000251891"/>
    </source>
</evidence>
<dbReference type="GO" id="GO:0016020">
    <property type="term" value="C:membrane"/>
    <property type="evidence" value="ECO:0007669"/>
    <property type="project" value="InterPro"/>
</dbReference>
<evidence type="ECO:0000256" key="1">
    <source>
        <dbReference type="ARBA" id="ARBA00007362"/>
    </source>
</evidence>
<comment type="similarity">
    <text evidence="1">Belongs to the EamA transporter family.</text>
</comment>
<evidence type="ECO:0000259" key="4">
    <source>
        <dbReference type="Pfam" id="PF00892"/>
    </source>
</evidence>
<comment type="caution">
    <text evidence="5">The sequence shown here is derived from an EMBL/GenBank/DDBJ whole genome shotgun (WGS) entry which is preliminary data.</text>
</comment>
<keyword evidence="6" id="KW-1185">Reference proteome</keyword>
<dbReference type="Pfam" id="PF00892">
    <property type="entry name" value="EamA"/>
    <property type="match status" value="2"/>
</dbReference>
<dbReference type="OrthoDB" id="5150004at2"/>
<sequence>MTSSTSPRGVFGAAAAMLFVGTLTAISDVIGDYPILGGQALRYTTAALIMLAVARALGPLPRPRPRDWVLLTALAVTGLAAFNVCVIVAAERSGPVAVGMMIAAAPVVLALAGPLVGGSPGRRRPAPRVLAGAVLVSLGAALANGLSGGGALGTAAAVGALAGEVCFSLLAVPLLPRLGPVVLTAYTTALAAPLLAVTGLAIDGGAVLRVPTPQEAAGLAYLAVIVTTVAFFLWYDALGRIGADRAGLFGGLVPLSALATATALGLAGPGAADLAGAALVVGGLLVGLSRPRAAPAPSPPAGGRVPAAAGGGRRTL</sequence>
<evidence type="ECO:0000313" key="5">
    <source>
        <dbReference type="EMBL" id="RAY14380.1"/>
    </source>
</evidence>
<keyword evidence="3" id="KW-0472">Membrane</keyword>
<feature type="domain" description="EamA" evidence="4">
    <location>
        <begin position="8"/>
        <end position="143"/>
    </location>
</feature>
<gene>
    <name evidence="5" type="ORF">DPM19_15580</name>
</gene>
<dbReference type="InterPro" id="IPR000620">
    <property type="entry name" value="EamA_dom"/>
</dbReference>
<dbReference type="AlphaFoldDB" id="A0A365H5J7"/>
<dbReference type="Proteomes" id="UP000251891">
    <property type="component" value="Unassembled WGS sequence"/>
</dbReference>
<feature type="transmembrane region" description="Helical" evidence="3">
    <location>
        <begin position="217"/>
        <end position="235"/>
    </location>
</feature>
<proteinExistence type="inferred from homology"/>
<feature type="domain" description="EamA" evidence="4">
    <location>
        <begin position="174"/>
        <end position="286"/>
    </location>
</feature>
<reference evidence="5 6" key="1">
    <citation type="submission" date="2018-06" db="EMBL/GenBank/DDBJ databases">
        <title>Actinomadura craniellae sp. nov. isolated from marine sponge Craniella sp.</title>
        <authorList>
            <person name="Li L."/>
            <person name="Xu Q.H."/>
            <person name="Lin H.W."/>
            <person name="Lu Y.H."/>
        </authorList>
    </citation>
    <scope>NUCLEOTIDE SEQUENCE [LARGE SCALE GENOMIC DNA]</scope>
    <source>
        <strain evidence="5 6">LHW63021</strain>
    </source>
</reference>
<dbReference type="InterPro" id="IPR037185">
    <property type="entry name" value="EmrE-like"/>
</dbReference>
<feature type="transmembrane region" description="Helical" evidence="3">
    <location>
        <begin position="40"/>
        <end position="57"/>
    </location>
</feature>
<dbReference type="EMBL" id="QLYX01000006">
    <property type="protein sequence ID" value="RAY14380.1"/>
    <property type="molecule type" value="Genomic_DNA"/>
</dbReference>
<feature type="transmembrane region" description="Helical" evidence="3">
    <location>
        <begin position="181"/>
        <end position="202"/>
    </location>
</feature>
<feature type="region of interest" description="Disordered" evidence="2">
    <location>
        <begin position="293"/>
        <end position="316"/>
    </location>
</feature>
<evidence type="ECO:0000256" key="3">
    <source>
        <dbReference type="SAM" id="Phobius"/>
    </source>
</evidence>
<keyword evidence="3" id="KW-1133">Transmembrane helix</keyword>
<accession>A0A365H5J7</accession>
<organism evidence="5 6">
    <name type="scientific">Actinomadura craniellae</name>
    <dbReference type="NCBI Taxonomy" id="2231787"/>
    <lineage>
        <taxon>Bacteria</taxon>
        <taxon>Bacillati</taxon>
        <taxon>Actinomycetota</taxon>
        <taxon>Actinomycetes</taxon>
        <taxon>Streptosporangiales</taxon>
        <taxon>Thermomonosporaceae</taxon>
        <taxon>Actinomadura</taxon>
    </lineage>
</organism>
<protein>
    <submittedName>
        <fullName evidence="5">EamA family transporter</fullName>
    </submittedName>
</protein>
<dbReference type="RefSeq" id="WP_111868075.1">
    <property type="nucleotide sequence ID" value="NZ_QLYX01000006.1"/>
</dbReference>
<keyword evidence="3" id="KW-0812">Transmembrane</keyword>
<feature type="transmembrane region" description="Helical" evidence="3">
    <location>
        <begin position="129"/>
        <end position="146"/>
    </location>
</feature>
<name>A0A365H5J7_9ACTN</name>
<feature type="transmembrane region" description="Helical" evidence="3">
    <location>
        <begin position="96"/>
        <end position="117"/>
    </location>
</feature>